<name>A0A939PHY4_9ACTN</name>
<comment type="caution">
    <text evidence="3">The sequence shown here is derived from an EMBL/GenBank/DDBJ whole genome shotgun (WGS) entry which is preliminary data.</text>
</comment>
<gene>
    <name evidence="3" type="ORF">J4573_23730</name>
</gene>
<dbReference type="RefSeq" id="WP_208257998.1">
    <property type="nucleotide sequence ID" value="NZ_JAGEOJ010000009.1"/>
</dbReference>
<dbReference type="GO" id="GO:0016747">
    <property type="term" value="F:acyltransferase activity, transferring groups other than amino-acyl groups"/>
    <property type="evidence" value="ECO:0007669"/>
    <property type="project" value="InterPro"/>
</dbReference>
<dbReference type="InterPro" id="IPR002155">
    <property type="entry name" value="Thiolase"/>
</dbReference>
<dbReference type="PANTHER" id="PTHR42870:SF1">
    <property type="entry name" value="NON-SPECIFIC LIPID-TRANSFER PROTEIN-LIKE 2"/>
    <property type="match status" value="1"/>
</dbReference>
<dbReference type="SUPFAM" id="SSF53901">
    <property type="entry name" value="Thiolase-like"/>
    <property type="match status" value="2"/>
</dbReference>
<keyword evidence="4" id="KW-1185">Reference proteome</keyword>
<sequence>MSVWVLGGHQTDFARNWARAGLEFSDLVGEVVEDTLADSGVAAEDVEVIHVGNAFGQLFTGQGQLGGMPATVHEGLWGVPSSRHEAACASGGIAVLSAMADLEAGRYDCALVLGVELEKTVPGDLAAQHLGAAAWVGHEGQDATFMWPYMFNELIGEYERRYGIDDRHLQAISELNMRNAKANPNAQTRAWKFTDASFTSDAEANPPVEGRVRRQDCSQMTDGGAGVVLVSDRWLQRNGRGGGARIAGWGHRTVGLPLRQKVDKSAGEAYVLPHVRQAVLDAFKRAGVEGVDDLDGIETHDCFSMSEYMAIDHFGITGPGESWKAIENGELEIGGRIPVNPSGGLIGGGHPVGATGVRMLLDATRQVTGRAGGYQVEGARRVGTLNIGGSTTTTVSLVVEGNDDGR</sequence>
<evidence type="ECO:0000313" key="3">
    <source>
        <dbReference type="EMBL" id="MBO2450134.1"/>
    </source>
</evidence>
<accession>A0A939PHY4</accession>
<dbReference type="NCBIfam" id="NF004936">
    <property type="entry name" value="PRK06289.1"/>
    <property type="match status" value="1"/>
</dbReference>
<dbReference type="Gene3D" id="3.40.47.10">
    <property type="match status" value="1"/>
</dbReference>
<proteinExistence type="predicted"/>
<dbReference type="Proteomes" id="UP000669179">
    <property type="component" value="Unassembled WGS sequence"/>
</dbReference>
<dbReference type="Pfam" id="PF00108">
    <property type="entry name" value="Thiolase_N"/>
    <property type="match status" value="1"/>
</dbReference>
<evidence type="ECO:0000259" key="1">
    <source>
        <dbReference type="Pfam" id="PF00108"/>
    </source>
</evidence>
<protein>
    <submittedName>
        <fullName evidence="3">Acetyl-CoA acetyltransferase</fullName>
    </submittedName>
</protein>
<dbReference type="PIRSF" id="PIRSF000429">
    <property type="entry name" value="Ac-CoA_Ac_transf"/>
    <property type="match status" value="1"/>
</dbReference>
<feature type="domain" description="Thiolase N-terminal" evidence="1">
    <location>
        <begin position="4"/>
        <end position="126"/>
    </location>
</feature>
<dbReference type="InterPro" id="IPR020616">
    <property type="entry name" value="Thiolase_N"/>
</dbReference>
<reference evidence="3" key="1">
    <citation type="submission" date="2021-03" db="EMBL/GenBank/DDBJ databases">
        <authorList>
            <person name="Kanchanasin P."/>
            <person name="Saeng-In P."/>
            <person name="Phongsopitanun W."/>
            <person name="Yuki M."/>
            <person name="Kudo T."/>
            <person name="Ohkuma M."/>
            <person name="Tanasupawat S."/>
        </authorList>
    </citation>
    <scope>NUCLEOTIDE SEQUENCE</scope>
    <source>
        <strain evidence="3">GKU 128</strain>
    </source>
</reference>
<dbReference type="InterPro" id="IPR055140">
    <property type="entry name" value="Thiolase_C_2"/>
</dbReference>
<dbReference type="PANTHER" id="PTHR42870">
    <property type="entry name" value="ACETYL-COA C-ACETYLTRANSFERASE"/>
    <property type="match status" value="1"/>
</dbReference>
<feature type="domain" description="Thiolase C-terminal" evidence="2">
    <location>
        <begin position="272"/>
        <end position="399"/>
    </location>
</feature>
<dbReference type="Pfam" id="PF22691">
    <property type="entry name" value="Thiolase_C_1"/>
    <property type="match status" value="1"/>
</dbReference>
<organism evidence="3 4">
    <name type="scientific">Actinomadura barringtoniae</name>
    <dbReference type="NCBI Taxonomy" id="1427535"/>
    <lineage>
        <taxon>Bacteria</taxon>
        <taxon>Bacillati</taxon>
        <taxon>Actinomycetota</taxon>
        <taxon>Actinomycetes</taxon>
        <taxon>Streptosporangiales</taxon>
        <taxon>Thermomonosporaceae</taxon>
        <taxon>Actinomadura</taxon>
    </lineage>
</organism>
<dbReference type="AlphaFoldDB" id="A0A939PHY4"/>
<dbReference type="EMBL" id="JAGEOJ010000009">
    <property type="protein sequence ID" value="MBO2450134.1"/>
    <property type="molecule type" value="Genomic_DNA"/>
</dbReference>
<dbReference type="CDD" id="cd00829">
    <property type="entry name" value="SCP-x_thiolase"/>
    <property type="match status" value="1"/>
</dbReference>
<evidence type="ECO:0000259" key="2">
    <source>
        <dbReference type="Pfam" id="PF22691"/>
    </source>
</evidence>
<evidence type="ECO:0000313" key="4">
    <source>
        <dbReference type="Proteomes" id="UP000669179"/>
    </source>
</evidence>
<dbReference type="InterPro" id="IPR016039">
    <property type="entry name" value="Thiolase-like"/>
</dbReference>